<proteinExistence type="inferred from homology"/>
<gene>
    <name evidence="10" type="ORF">SVUK_LOCUS2287</name>
</gene>
<dbReference type="InterPro" id="IPR023271">
    <property type="entry name" value="Aquaporin-like"/>
</dbReference>
<feature type="non-terminal residue" evidence="10">
    <location>
        <position position="134"/>
    </location>
</feature>
<feature type="transmembrane region" description="Helical" evidence="9">
    <location>
        <begin position="92"/>
        <end position="118"/>
    </location>
</feature>
<dbReference type="InterPro" id="IPR000425">
    <property type="entry name" value="MIP"/>
</dbReference>
<accession>A0A3P7IKC7</accession>
<dbReference type="OrthoDB" id="3222at2759"/>
<dbReference type="GO" id="GO:0015250">
    <property type="term" value="F:water channel activity"/>
    <property type="evidence" value="ECO:0007669"/>
    <property type="project" value="TreeGrafter"/>
</dbReference>
<dbReference type="Gene3D" id="1.20.1080.10">
    <property type="entry name" value="Glycerol uptake facilitator protein"/>
    <property type="match status" value="1"/>
</dbReference>
<keyword evidence="5 9" id="KW-1133">Transmembrane helix</keyword>
<dbReference type="Pfam" id="PF00230">
    <property type="entry name" value="MIP"/>
    <property type="match status" value="1"/>
</dbReference>
<keyword evidence="3 8" id="KW-0813">Transport</keyword>
<reference evidence="10 11" key="1">
    <citation type="submission" date="2018-11" db="EMBL/GenBank/DDBJ databases">
        <authorList>
            <consortium name="Pathogen Informatics"/>
        </authorList>
    </citation>
    <scope>NUCLEOTIDE SEQUENCE [LARGE SCALE GENOMIC DNA]</scope>
</reference>
<evidence type="ECO:0000256" key="7">
    <source>
        <dbReference type="ARBA" id="ARBA00045280"/>
    </source>
</evidence>
<dbReference type="AlphaFoldDB" id="A0A3P7IKC7"/>
<name>A0A3P7IKC7_STRVU</name>
<sequence>MMEKLRKQLHIGDVFFRDILTEFFCTALLLFWGDSTVAQFVISKRQTDEWTSLTISWGIGLWLCVQMSYRTSGGHLNPAVSFFLFTQRKISFVKFIVFSITQIAGAFVGALGVFVMYYEGINDFDHGTRHVTGP</sequence>
<dbReference type="InterPro" id="IPR050363">
    <property type="entry name" value="MIP/Aquaporin"/>
</dbReference>
<keyword evidence="4 8" id="KW-0812">Transmembrane</keyword>
<dbReference type="PROSITE" id="PS00221">
    <property type="entry name" value="MIP"/>
    <property type="match status" value="1"/>
</dbReference>
<keyword evidence="6 9" id="KW-0472">Membrane</keyword>
<dbReference type="GO" id="GO:0016323">
    <property type="term" value="C:basolateral plasma membrane"/>
    <property type="evidence" value="ECO:0007669"/>
    <property type="project" value="TreeGrafter"/>
</dbReference>
<keyword evidence="11" id="KW-1185">Reference proteome</keyword>
<dbReference type="SUPFAM" id="SSF81338">
    <property type="entry name" value="Aquaporin-like"/>
    <property type="match status" value="1"/>
</dbReference>
<dbReference type="PANTHER" id="PTHR43829:SF27">
    <property type="entry name" value="AQUAPORIN-3"/>
    <property type="match status" value="1"/>
</dbReference>
<evidence type="ECO:0000256" key="1">
    <source>
        <dbReference type="ARBA" id="ARBA00004141"/>
    </source>
</evidence>
<dbReference type="PRINTS" id="PR00783">
    <property type="entry name" value="MINTRINSICP"/>
</dbReference>
<comment type="function">
    <text evidence="7">Aquaglyceroporin that may modulate the water content and osmolytes during anhydrobiosis.</text>
</comment>
<evidence type="ECO:0000256" key="9">
    <source>
        <dbReference type="SAM" id="Phobius"/>
    </source>
</evidence>
<dbReference type="PANTHER" id="PTHR43829">
    <property type="entry name" value="AQUAPORIN OR AQUAGLYCEROPORIN RELATED"/>
    <property type="match status" value="1"/>
</dbReference>
<evidence type="ECO:0000256" key="5">
    <source>
        <dbReference type="ARBA" id="ARBA00022989"/>
    </source>
</evidence>
<evidence type="ECO:0000256" key="2">
    <source>
        <dbReference type="ARBA" id="ARBA00006175"/>
    </source>
</evidence>
<comment type="subcellular location">
    <subcellularLocation>
        <location evidence="1">Membrane</location>
        <topology evidence="1">Multi-pass membrane protein</topology>
    </subcellularLocation>
</comment>
<comment type="similarity">
    <text evidence="2 8">Belongs to the MIP/aquaporin (TC 1.A.8) family.</text>
</comment>
<dbReference type="EMBL" id="UYYB01005095">
    <property type="protein sequence ID" value="VDM67289.1"/>
    <property type="molecule type" value="Genomic_DNA"/>
</dbReference>
<evidence type="ECO:0000256" key="6">
    <source>
        <dbReference type="ARBA" id="ARBA00023136"/>
    </source>
</evidence>
<dbReference type="GO" id="GO:0015254">
    <property type="term" value="F:glycerol channel activity"/>
    <property type="evidence" value="ECO:0007669"/>
    <property type="project" value="TreeGrafter"/>
</dbReference>
<evidence type="ECO:0000256" key="3">
    <source>
        <dbReference type="ARBA" id="ARBA00022448"/>
    </source>
</evidence>
<dbReference type="InterPro" id="IPR022357">
    <property type="entry name" value="MIP_CS"/>
</dbReference>
<dbReference type="Proteomes" id="UP000270094">
    <property type="component" value="Unassembled WGS sequence"/>
</dbReference>
<evidence type="ECO:0008006" key="12">
    <source>
        <dbReference type="Google" id="ProtNLM"/>
    </source>
</evidence>
<evidence type="ECO:0000256" key="4">
    <source>
        <dbReference type="ARBA" id="ARBA00022692"/>
    </source>
</evidence>
<organism evidence="10 11">
    <name type="scientific">Strongylus vulgaris</name>
    <name type="common">Blood worm</name>
    <dbReference type="NCBI Taxonomy" id="40348"/>
    <lineage>
        <taxon>Eukaryota</taxon>
        <taxon>Metazoa</taxon>
        <taxon>Ecdysozoa</taxon>
        <taxon>Nematoda</taxon>
        <taxon>Chromadorea</taxon>
        <taxon>Rhabditida</taxon>
        <taxon>Rhabditina</taxon>
        <taxon>Rhabditomorpha</taxon>
        <taxon>Strongyloidea</taxon>
        <taxon>Strongylidae</taxon>
        <taxon>Strongylus</taxon>
    </lineage>
</organism>
<evidence type="ECO:0000313" key="10">
    <source>
        <dbReference type="EMBL" id="VDM67289.1"/>
    </source>
</evidence>
<protein>
    <recommendedName>
        <fullName evidence="12">Aquaporin</fullName>
    </recommendedName>
</protein>
<evidence type="ECO:0000256" key="8">
    <source>
        <dbReference type="RuleBase" id="RU000477"/>
    </source>
</evidence>
<evidence type="ECO:0000313" key="11">
    <source>
        <dbReference type="Proteomes" id="UP000270094"/>
    </source>
</evidence>